<organism evidence="1 2">
    <name type="scientific">Halocatena salina</name>
    <dbReference type="NCBI Taxonomy" id="2934340"/>
    <lineage>
        <taxon>Archaea</taxon>
        <taxon>Methanobacteriati</taxon>
        <taxon>Methanobacteriota</taxon>
        <taxon>Stenosarchaea group</taxon>
        <taxon>Halobacteria</taxon>
        <taxon>Halobacteriales</taxon>
        <taxon>Natronomonadaceae</taxon>
        <taxon>Halocatena</taxon>
    </lineage>
</organism>
<evidence type="ECO:0000313" key="1">
    <source>
        <dbReference type="EMBL" id="UPM43111.1"/>
    </source>
</evidence>
<reference evidence="1" key="1">
    <citation type="submission" date="2022-04" db="EMBL/GenBank/DDBJ databases">
        <title>Halocatena sp. nov., isolated from a salt lake.</title>
        <authorList>
            <person name="Cui H.-L."/>
        </authorList>
    </citation>
    <scope>NUCLEOTIDE SEQUENCE</scope>
    <source>
        <strain evidence="1">AD-1</strain>
    </source>
</reference>
<dbReference type="KEGG" id="haad:MW046_01365"/>
<dbReference type="AlphaFoldDB" id="A0A8U0A1R4"/>
<dbReference type="RefSeq" id="WP_247993781.1">
    <property type="nucleotide sequence ID" value="NZ_CP096019.1"/>
</dbReference>
<gene>
    <name evidence="1" type="ORF">MW046_01365</name>
</gene>
<dbReference type="InterPro" id="IPR043827">
    <property type="entry name" value="DUF5804"/>
</dbReference>
<dbReference type="EMBL" id="CP096019">
    <property type="protein sequence ID" value="UPM43111.1"/>
    <property type="molecule type" value="Genomic_DNA"/>
</dbReference>
<sequence>MTRVCLVGRESHDLHTELVSRQTARKALSTYHLERPYANTVAIETISLGAAVSFCNDLSWYLARFAAAALVLEPSVSETEWLSQELATAIRDGTISPEEHTPHRVVYGVVSDEDGPPCLVDPTYTTVTDGRAPEYDQHDVDETVVVRITESEDRP</sequence>
<keyword evidence="2" id="KW-1185">Reference proteome</keyword>
<dbReference type="GeneID" id="71926654"/>
<dbReference type="Proteomes" id="UP000831768">
    <property type="component" value="Chromosome"/>
</dbReference>
<proteinExistence type="predicted"/>
<accession>A0A8U0A1R4</accession>
<evidence type="ECO:0000313" key="2">
    <source>
        <dbReference type="Proteomes" id="UP000831768"/>
    </source>
</evidence>
<protein>
    <submittedName>
        <fullName evidence="1">DUF5804 family protein</fullName>
    </submittedName>
</protein>
<dbReference type="Pfam" id="PF19120">
    <property type="entry name" value="DUF5804"/>
    <property type="match status" value="1"/>
</dbReference>
<name>A0A8U0A1R4_9EURY</name>